<feature type="region of interest" description="Disordered" evidence="1">
    <location>
        <begin position="177"/>
        <end position="196"/>
    </location>
</feature>
<dbReference type="InterPro" id="IPR052579">
    <property type="entry name" value="Zinc_finger_SWIM"/>
</dbReference>
<keyword evidence="3" id="KW-1185">Reference proteome</keyword>
<proteinExistence type="predicted"/>
<dbReference type="InterPro" id="IPR014842">
    <property type="entry name" value="AFT"/>
</dbReference>
<evidence type="ECO:0000313" key="3">
    <source>
        <dbReference type="Proteomes" id="UP000265520"/>
    </source>
</evidence>
<organism evidence="2 3">
    <name type="scientific">Trifolium medium</name>
    <dbReference type="NCBI Taxonomy" id="97028"/>
    <lineage>
        <taxon>Eukaryota</taxon>
        <taxon>Viridiplantae</taxon>
        <taxon>Streptophyta</taxon>
        <taxon>Embryophyta</taxon>
        <taxon>Tracheophyta</taxon>
        <taxon>Spermatophyta</taxon>
        <taxon>Magnoliopsida</taxon>
        <taxon>eudicotyledons</taxon>
        <taxon>Gunneridae</taxon>
        <taxon>Pentapetalae</taxon>
        <taxon>rosids</taxon>
        <taxon>fabids</taxon>
        <taxon>Fabales</taxon>
        <taxon>Fabaceae</taxon>
        <taxon>Papilionoideae</taxon>
        <taxon>50 kb inversion clade</taxon>
        <taxon>NPAAA clade</taxon>
        <taxon>Hologalegina</taxon>
        <taxon>IRL clade</taxon>
        <taxon>Trifolieae</taxon>
        <taxon>Trifolium</taxon>
    </lineage>
</organism>
<reference evidence="2 3" key="1">
    <citation type="journal article" date="2018" name="Front. Plant Sci.">
        <title>Red Clover (Trifolium pratense) and Zigzag Clover (T. medium) - A Picture of Genomic Similarities and Differences.</title>
        <authorList>
            <person name="Dluhosova J."/>
            <person name="Istvanek J."/>
            <person name="Nedelnik J."/>
            <person name="Repkova J."/>
        </authorList>
    </citation>
    <scope>NUCLEOTIDE SEQUENCE [LARGE SCALE GENOMIC DNA]</scope>
    <source>
        <strain evidence="3">cv. 10/8</strain>
        <tissue evidence="2">Leaf</tissue>
    </source>
</reference>
<dbReference type="PANTHER" id="PTHR31569:SF4">
    <property type="entry name" value="SWIM-TYPE DOMAIN-CONTAINING PROTEIN"/>
    <property type="match status" value="1"/>
</dbReference>
<dbReference type="Pfam" id="PF08731">
    <property type="entry name" value="AFT"/>
    <property type="match status" value="1"/>
</dbReference>
<dbReference type="GO" id="GO:0000981">
    <property type="term" value="F:DNA-binding transcription factor activity, RNA polymerase II-specific"/>
    <property type="evidence" value="ECO:0007669"/>
    <property type="project" value="InterPro"/>
</dbReference>
<dbReference type="EMBL" id="LXQA010095978">
    <property type="protein sequence ID" value="MCI15321.1"/>
    <property type="molecule type" value="Genomic_DNA"/>
</dbReference>
<dbReference type="PANTHER" id="PTHR31569">
    <property type="entry name" value="SWIM-TYPE DOMAIN-CONTAINING PROTEIN"/>
    <property type="match status" value="1"/>
</dbReference>
<dbReference type="GO" id="GO:0045944">
    <property type="term" value="P:positive regulation of transcription by RNA polymerase II"/>
    <property type="evidence" value="ECO:0007669"/>
    <property type="project" value="InterPro"/>
</dbReference>
<dbReference type="GO" id="GO:0010106">
    <property type="term" value="P:cellular response to iron ion starvation"/>
    <property type="evidence" value="ECO:0007669"/>
    <property type="project" value="InterPro"/>
</dbReference>
<accession>A0A392PTA1</accession>
<evidence type="ECO:0000256" key="1">
    <source>
        <dbReference type="SAM" id="MobiDB-lite"/>
    </source>
</evidence>
<evidence type="ECO:0000313" key="2">
    <source>
        <dbReference type="EMBL" id="MCI15321.1"/>
    </source>
</evidence>
<feature type="non-terminal residue" evidence="2">
    <location>
        <position position="196"/>
    </location>
</feature>
<protein>
    <submittedName>
        <fullName evidence="2">Protein FAR1-RELATED SEQUENCE 10-like</fullName>
    </submittedName>
</protein>
<sequence length="196" mass="22437">MAEPPFELKPNIDEPDIVQPNVVEPDIEQPNFSVNTTNYFFNCEKYKVRDEMIEWCKKEAVKAGFTMVIEKSNSGSYRRKNYFVLGCSRGGAYKERTRKLKKEDTATRKNACPFRLRGYFLASQECNLSVVCGEHNHELSKNLEGHTLAGRLKPAENECVHELSRNLVAPKNILSTLKGQNPESKTSMKQIYNARQ</sequence>
<dbReference type="AlphaFoldDB" id="A0A392PTA1"/>
<name>A0A392PTA1_9FABA</name>
<dbReference type="Proteomes" id="UP000265520">
    <property type="component" value="Unassembled WGS sequence"/>
</dbReference>
<comment type="caution">
    <text evidence="2">The sequence shown here is derived from an EMBL/GenBank/DDBJ whole genome shotgun (WGS) entry which is preliminary data.</text>
</comment>